<dbReference type="Proteomes" id="UP001499895">
    <property type="component" value="Unassembled WGS sequence"/>
</dbReference>
<evidence type="ECO:0000313" key="7">
    <source>
        <dbReference type="Proteomes" id="UP001499895"/>
    </source>
</evidence>
<keyword evidence="7" id="KW-1185">Reference proteome</keyword>
<evidence type="ECO:0000313" key="6">
    <source>
        <dbReference type="EMBL" id="GAA0477290.1"/>
    </source>
</evidence>
<dbReference type="PROSITE" id="PS50975">
    <property type="entry name" value="ATP_GRASP"/>
    <property type="match status" value="1"/>
</dbReference>
<dbReference type="EMBL" id="BAAAHB010000055">
    <property type="protein sequence ID" value="GAA0477290.1"/>
    <property type="molecule type" value="Genomic_DNA"/>
</dbReference>
<dbReference type="PANTHER" id="PTHR43585:SF2">
    <property type="entry name" value="ATP-GRASP ENZYME FSQD"/>
    <property type="match status" value="1"/>
</dbReference>
<comment type="caution">
    <text evidence="6">The sequence shown here is derived from an EMBL/GenBank/DDBJ whole genome shotgun (WGS) entry which is preliminary data.</text>
</comment>
<dbReference type="RefSeq" id="WP_344093464.1">
    <property type="nucleotide sequence ID" value="NZ_BAAAHB010000055.1"/>
</dbReference>
<dbReference type="InterPro" id="IPR011761">
    <property type="entry name" value="ATP-grasp"/>
</dbReference>
<dbReference type="InterPro" id="IPR041472">
    <property type="entry name" value="BL00235/CARNS1_N"/>
</dbReference>
<evidence type="ECO:0000256" key="2">
    <source>
        <dbReference type="ARBA" id="ARBA00022741"/>
    </source>
</evidence>
<keyword evidence="1" id="KW-0436">Ligase</keyword>
<evidence type="ECO:0000256" key="1">
    <source>
        <dbReference type="ARBA" id="ARBA00022598"/>
    </source>
</evidence>
<dbReference type="Pfam" id="PF18130">
    <property type="entry name" value="ATPgrasp_N"/>
    <property type="match status" value="1"/>
</dbReference>
<dbReference type="InterPro" id="IPR018506">
    <property type="entry name" value="Cyt_B5_heme-BS"/>
</dbReference>
<evidence type="ECO:0000259" key="5">
    <source>
        <dbReference type="PROSITE" id="PS50975"/>
    </source>
</evidence>
<proteinExistence type="predicted"/>
<dbReference type="InterPro" id="IPR040570">
    <property type="entry name" value="LAL_C2"/>
</dbReference>
<dbReference type="PANTHER" id="PTHR43585">
    <property type="entry name" value="FUMIPYRROLE BIOSYNTHESIS PROTEIN C"/>
    <property type="match status" value="1"/>
</dbReference>
<accession>A0ABN1AIE5</accession>
<dbReference type="Gene3D" id="3.30.470.20">
    <property type="entry name" value="ATP-grasp fold, B domain"/>
    <property type="match status" value="1"/>
</dbReference>
<dbReference type="PROSITE" id="PS00191">
    <property type="entry name" value="CYTOCHROME_B5_1"/>
    <property type="match status" value="1"/>
</dbReference>
<name>A0ABN1AIE5_9ACTN</name>
<protein>
    <submittedName>
        <fullName evidence="6">ATP-grasp domain-containing protein</fullName>
    </submittedName>
</protein>
<dbReference type="SUPFAM" id="SSF56059">
    <property type="entry name" value="Glutathione synthetase ATP-binding domain-like"/>
    <property type="match status" value="1"/>
</dbReference>
<dbReference type="Pfam" id="PF13535">
    <property type="entry name" value="ATP-grasp_4"/>
    <property type="match status" value="1"/>
</dbReference>
<evidence type="ECO:0000256" key="4">
    <source>
        <dbReference type="PROSITE-ProRule" id="PRU00409"/>
    </source>
</evidence>
<dbReference type="InterPro" id="IPR052032">
    <property type="entry name" value="ATP-dep_AA_Ligase"/>
</dbReference>
<gene>
    <name evidence="6" type="ORF">GCM10009544_44080</name>
</gene>
<sequence>MTSVPHLLLVCPRTDILGKLLGLPVALTVVHRPGGDRELEEATALRVVDADFQDPDALLATAREVHARRPLDAVLGMTELSLYPVSVVADVLGVRGNGAATVALAQNKAAMRRLLHERGVSSTAHRLCATAGDAAEFLRDHPGGIVLKPVDGNGGTGVHLVRDAGELAAAWAWTTGAKAAWAWSKEATGAPRVLAEEYLSGQEFSVESLSADGRHRALMVTRKYSSGPPHFVETGHDQPAGLAEPACTAVTSAALDALDAIGYRWGPAHTEVMLSADGARATVVEINARQGGDQLWELTQHTTGTDLLLWSVLALAHAAPPPGSAPLAGGAAIRYLRPAPGRVTAVEGVDEALAVDGVIRVGELCRPGQTVAPLGDSWNRTGYVVATGPDAKAAGAAAEAAAARIAIRTEPEAQ</sequence>
<keyword evidence="2 4" id="KW-0547">Nucleotide-binding</keyword>
<dbReference type="Pfam" id="PF18603">
    <property type="entry name" value="LAL_C2"/>
    <property type="match status" value="1"/>
</dbReference>
<organism evidence="6 7">
    <name type="scientific">Streptomyces stramineus</name>
    <dbReference type="NCBI Taxonomy" id="173861"/>
    <lineage>
        <taxon>Bacteria</taxon>
        <taxon>Bacillati</taxon>
        <taxon>Actinomycetota</taxon>
        <taxon>Actinomycetes</taxon>
        <taxon>Kitasatosporales</taxon>
        <taxon>Streptomycetaceae</taxon>
        <taxon>Streptomyces</taxon>
    </lineage>
</organism>
<dbReference type="SMART" id="SM01209">
    <property type="entry name" value="GARS_A"/>
    <property type="match status" value="1"/>
</dbReference>
<reference evidence="6 7" key="1">
    <citation type="journal article" date="2019" name="Int. J. Syst. Evol. Microbiol.">
        <title>The Global Catalogue of Microorganisms (GCM) 10K type strain sequencing project: providing services to taxonomists for standard genome sequencing and annotation.</title>
        <authorList>
            <consortium name="The Broad Institute Genomics Platform"/>
            <consortium name="The Broad Institute Genome Sequencing Center for Infectious Disease"/>
            <person name="Wu L."/>
            <person name="Ma J."/>
        </authorList>
    </citation>
    <scope>NUCLEOTIDE SEQUENCE [LARGE SCALE GENOMIC DNA]</scope>
    <source>
        <strain evidence="6 7">JCM 10649</strain>
    </source>
</reference>
<feature type="domain" description="ATP-grasp" evidence="5">
    <location>
        <begin position="112"/>
        <end position="316"/>
    </location>
</feature>
<dbReference type="Gene3D" id="3.40.50.20">
    <property type="match status" value="1"/>
</dbReference>
<keyword evidence="3 4" id="KW-0067">ATP-binding</keyword>
<evidence type="ECO:0000256" key="3">
    <source>
        <dbReference type="ARBA" id="ARBA00022840"/>
    </source>
</evidence>